<protein>
    <submittedName>
        <fullName evidence="1">Antirestriction protein ArdA</fullName>
    </submittedName>
</protein>
<reference evidence="1" key="2">
    <citation type="journal article" date="2018" name="ISME J.">
        <title>A dynamic microbial community with high functional redundancy inhabits the cold, oxic subseafloor aquifer.</title>
        <authorList>
            <person name="Tully B.J."/>
            <person name="Wheat C.G."/>
            <person name="Glazer B.T."/>
            <person name="Huber J.A."/>
        </authorList>
    </citation>
    <scope>NUCLEOTIDE SEQUENCE</scope>
    <source>
        <strain evidence="1">NORP83</strain>
    </source>
</reference>
<name>A0A2A4YZ29_9PROT</name>
<reference key="1">
    <citation type="submission" date="2017-08" db="EMBL/GenBank/DDBJ databases">
        <title>A dynamic microbial community with high functional redundancy inhabits the cold, oxic subseafloor aquifer.</title>
        <authorList>
            <person name="Tully B.J."/>
            <person name="Wheat C.G."/>
            <person name="Glazer B.T."/>
            <person name="Huber J.A."/>
        </authorList>
    </citation>
    <scope>NUCLEOTIDE SEQUENCE [LARGE SCALE GENOMIC DNA]</scope>
</reference>
<comment type="caution">
    <text evidence="1">The sequence shown here is derived from an EMBL/GenBank/DDBJ whole genome shotgun (WGS) entry which is preliminary data.</text>
</comment>
<proteinExistence type="predicted"/>
<gene>
    <name evidence="1" type="ORF">COB13_10860</name>
</gene>
<dbReference type="InterPro" id="IPR041893">
    <property type="entry name" value="ArdA_dom3"/>
</dbReference>
<dbReference type="AlphaFoldDB" id="A0A2A4YZ29"/>
<organism evidence="1">
    <name type="scientific">OCS116 cluster bacterium</name>
    <dbReference type="NCBI Taxonomy" id="2030921"/>
    <lineage>
        <taxon>Bacteria</taxon>
        <taxon>Pseudomonadati</taxon>
        <taxon>Pseudomonadota</taxon>
        <taxon>Alphaproteobacteria</taxon>
        <taxon>OCS116 cluster</taxon>
    </lineage>
</organism>
<dbReference type="EMBL" id="NVUS01000013">
    <property type="protein sequence ID" value="PCJ00083.1"/>
    <property type="molecule type" value="Genomic_DNA"/>
</dbReference>
<evidence type="ECO:0000313" key="1">
    <source>
        <dbReference type="EMBL" id="PCJ00083.1"/>
    </source>
</evidence>
<sequence length="169" mass="19546">MTLNFYAQPYDISANGFYFSSFENYNKQAAVLKNDYGDPVEEFEIQFIDGEMIDCELAKAWEINQTNLIEFFDAASDWDDNQKTRYILAVGECGYNHDQVKDDPTNIEIDIYELDSLKQLAVQFVEEGLFGEIPERIQFYLDIDLIARDLGFDYTETNIAGTNLLYRCG</sequence>
<dbReference type="Gene3D" id="1.10.10.1190">
    <property type="entry name" value="Antirestriction protein ArdA, domain 3"/>
    <property type="match status" value="1"/>
</dbReference>
<accession>A0A2A4YZ29</accession>